<reference evidence="3 4" key="1">
    <citation type="submission" date="2015-12" db="EMBL/GenBank/DDBJ databases">
        <title>Dictyostelia acquired genes for synthesis and detection of signals that induce cell-type specialization by lateral gene transfer from prokaryotes.</title>
        <authorList>
            <person name="Gloeckner G."/>
            <person name="Schaap P."/>
        </authorList>
    </citation>
    <scope>NUCLEOTIDE SEQUENCE [LARGE SCALE GENOMIC DNA]</scope>
    <source>
        <strain evidence="3 4">TK</strain>
    </source>
</reference>
<dbReference type="EMBL" id="LODT01000013">
    <property type="protein sequence ID" value="KYR00652.1"/>
    <property type="molecule type" value="Genomic_DNA"/>
</dbReference>
<dbReference type="STRING" id="361077.A0A152A310"/>
<dbReference type="OrthoDB" id="17212at2759"/>
<proteinExistence type="inferred from homology"/>
<accession>A0A152A310</accession>
<dbReference type="PANTHER" id="PTHR10300">
    <property type="entry name" value="CALCIPRESSIN"/>
    <property type="match status" value="1"/>
</dbReference>
<dbReference type="GO" id="GO:0019722">
    <property type="term" value="P:calcium-mediated signaling"/>
    <property type="evidence" value="ECO:0007669"/>
    <property type="project" value="InterPro"/>
</dbReference>
<dbReference type="Pfam" id="PF04847">
    <property type="entry name" value="Calcipressin"/>
    <property type="match status" value="1"/>
</dbReference>
<feature type="region of interest" description="Disordered" evidence="2">
    <location>
        <begin position="198"/>
        <end position="221"/>
    </location>
</feature>
<dbReference type="Proteomes" id="UP000076078">
    <property type="component" value="Unassembled WGS sequence"/>
</dbReference>
<dbReference type="PANTHER" id="PTHR10300:SF14">
    <property type="entry name" value="PROTEIN SARAH"/>
    <property type="match status" value="1"/>
</dbReference>
<dbReference type="OMA" id="NEWEPEG"/>
<dbReference type="FunCoup" id="A0A152A310">
    <property type="interactions" value="677"/>
</dbReference>
<sequence length="250" mass="28387">MENLEEELSNLLINDNDGSPPSLNSSNSSVNSSLFGLKTLQTSAELRDIKRQLMLTRPPTNVLVIENITRELSGSIQTIMEQVDECQLPCIVRYLSIFSSLLFVFHHKNQAQLCKLLVESQPFIKLDNVVIYYGKELPPHSFYKYQLQPPFPDKQFLISPPLSPPNEWEPEGDGYEQPPTDIDLLPNQNNNYLINNISSNNNNTNSNNNNNNNNNSMGVDPEHLTEKLKTVIYQDQTKNGFPSITLEFCT</sequence>
<gene>
    <name evidence="3" type="ORF">DLAC_02682</name>
</gene>
<organism evidence="3 4">
    <name type="scientific">Tieghemostelium lacteum</name>
    <name type="common">Slime mold</name>
    <name type="synonym">Dictyostelium lacteum</name>
    <dbReference type="NCBI Taxonomy" id="361077"/>
    <lineage>
        <taxon>Eukaryota</taxon>
        <taxon>Amoebozoa</taxon>
        <taxon>Evosea</taxon>
        <taxon>Eumycetozoa</taxon>
        <taxon>Dictyostelia</taxon>
        <taxon>Dictyosteliales</taxon>
        <taxon>Raperosteliaceae</taxon>
        <taxon>Tieghemostelium</taxon>
    </lineage>
</organism>
<dbReference type="InterPro" id="IPR006931">
    <property type="entry name" value="Calcipressin"/>
</dbReference>
<comment type="caution">
    <text evidence="3">The sequence shown here is derived from an EMBL/GenBank/DDBJ whole genome shotgun (WGS) entry which is preliminary data.</text>
</comment>
<name>A0A152A310_TIELA</name>
<evidence type="ECO:0000256" key="2">
    <source>
        <dbReference type="SAM" id="MobiDB-lite"/>
    </source>
</evidence>
<dbReference type="GO" id="GO:0005634">
    <property type="term" value="C:nucleus"/>
    <property type="evidence" value="ECO:0007669"/>
    <property type="project" value="TreeGrafter"/>
</dbReference>
<evidence type="ECO:0000256" key="1">
    <source>
        <dbReference type="ARBA" id="ARBA00008209"/>
    </source>
</evidence>
<dbReference type="AlphaFoldDB" id="A0A152A310"/>
<keyword evidence="4" id="KW-1185">Reference proteome</keyword>
<protein>
    <submittedName>
        <fullName evidence="3">Modulatory calcineurin-interacting protein</fullName>
    </submittedName>
</protein>
<evidence type="ECO:0000313" key="4">
    <source>
        <dbReference type="Proteomes" id="UP000076078"/>
    </source>
</evidence>
<feature type="compositionally biased region" description="Low complexity" evidence="2">
    <location>
        <begin position="198"/>
        <end position="216"/>
    </location>
</feature>
<dbReference type="InParanoid" id="A0A152A310"/>
<evidence type="ECO:0000313" key="3">
    <source>
        <dbReference type="EMBL" id="KYR00652.1"/>
    </source>
</evidence>
<dbReference type="GO" id="GO:0008597">
    <property type="term" value="F:calcium-dependent protein serine/threonine phosphatase regulator activity"/>
    <property type="evidence" value="ECO:0007669"/>
    <property type="project" value="TreeGrafter"/>
</dbReference>
<comment type="similarity">
    <text evidence="1">Belongs to the RCAN family.</text>
</comment>
<dbReference type="GO" id="GO:0005737">
    <property type="term" value="C:cytoplasm"/>
    <property type="evidence" value="ECO:0007669"/>
    <property type="project" value="TreeGrafter"/>
</dbReference>